<accession>A0ABV8MWM9</accession>
<comment type="caution">
    <text evidence="1">The sequence shown here is derived from an EMBL/GenBank/DDBJ whole genome shotgun (WGS) entry which is preliminary data.</text>
</comment>
<dbReference type="InterPro" id="IPR022050">
    <property type="entry name" value="T_hemolysin"/>
</dbReference>
<evidence type="ECO:0000313" key="2">
    <source>
        <dbReference type="Proteomes" id="UP001595791"/>
    </source>
</evidence>
<reference evidence="2" key="1">
    <citation type="journal article" date="2019" name="Int. J. Syst. Evol. Microbiol.">
        <title>The Global Catalogue of Microorganisms (GCM) 10K type strain sequencing project: providing services to taxonomists for standard genome sequencing and annotation.</title>
        <authorList>
            <consortium name="The Broad Institute Genomics Platform"/>
            <consortium name="The Broad Institute Genome Sequencing Center for Infectious Disease"/>
            <person name="Wu L."/>
            <person name="Ma J."/>
        </authorList>
    </citation>
    <scope>NUCLEOTIDE SEQUENCE [LARGE SCALE GENOMIC DNA]</scope>
    <source>
        <strain evidence="2">LMG 29894</strain>
    </source>
</reference>
<gene>
    <name evidence="1" type="ORF">ACFOW7_17980</name>
</gene>
<dbReference type="RefSeq" id="WP_378166932.1">
    <property type="nucleotide sequence ID" value="NZ_JBHSBU010000001.1"/>
</dbReference>
<evidence type="ECO:0000313" key="1">
    <source>
        <dbReference type="EMBL" id="MFC4161230.1"/>
    </source>
</evidence>
<dbReference type="EMBL" id="JBHSBU010000001">
    <property type="protein sequence ID" value="MFC4161230.1"/>
    <property type="molecule type" value="Genomic_DNA"/>
</dbReference>
<protein>
    <submittedName>
        <fullName evidence="1">Thermostable hemolysin</fullName>
    </submittedName>
</protein>
<keyword evidence="2" id="KW-1185">Reference proteome</keyword>
<dbReference type="Proteomes" id="UP001595791">
    <property type="component" value="Unassembled WGS sequence"/>
</dbReference>
<organism evidence="1 2">
    <name type="scientific">Chitinimonas lacunae</name>
    <dbReference type="NCBI Taxonomy" id="1963018"/>
    <lineage>
        <taxon>Bacteria</taxon>
        <taxon>Pseudomonadati</taxon>
        <taxon>Pseudomonadota</taxon>
        <taxon>Betaproteobacteria</taxon>
        <taxon>Neisseriales</taxon>
        <taxon>Chitinibacteraceae</taxon>
        <taxon>Chitinimonas</taxon>
    </lineage>
</organism>
<proteinExistence type="predicted"/>
<sequence>MQISVIHDGELWDRAVTLVKQRYLDRHAAAVEPTPQYFVVVQDKVGRLLACAGLTFADTGPLFSECYLDLPVEQVARARLGVGYRREQIVEVGNLVACDPIAARLVVRMVPILAGSLGARLLFCTVTDRVRGLLNACRLPFVPVCAAAAERVGDPARWGRYYERAPQTGFIDLDGVVPDRRDSPRRERQAV</sequence>
<name>A0ABV8MWM9_9NEIS</name>
<dbReference type="Pfam" id="PF12261">
    <property type="entry name" value="T_hemolysin"/>
    <property type="match status" value="1"/>
</dbReference>